<sequence>MIRDRILVVALLVPLFSLRGDFAFAQTADSPLAGRFGPEIGKSERAGSPGSDGENDIRPDFRSLSQRLGPPQALKSDRLGAPEAEDAESEAISARFVGPENEGDADGSGVAASRGPVLVAPTDDPALALLDDRIDATKRAYSAYQRGFYLTAMDLAVPRAQLGDPAAQTLIAELFAEGFGVARSMDDAAFWYEQAAKGGDAAAQFKLAIMLLEGKHVPLDAERSRTLMKQAADSGNPFAQFNHAQSLLAQHPGDVGLKRALPYFEKAAAQGVPDAQYALARSYMNALGIPEEKRAQARSWMRKAAQGGYDTAQLDLAIWLIDGVGGEKDYERGFRWMQTAALRGNVAAQNRLSVLYIHAIGTRPDPIEAAKWYILSKRAGYTDPELEDFYLGLTAEEQKAALDRANRFARR</sequence>
<reference evidence="3" key="1">
    <citation type="submission" date="2021-07" db="EMBL/GenBank/DDBJ databases">
        <title>Pseudohoeflea marina sp. nov. a polyhydroxyalcanoate-producing bacterium.</title>
        <authorList>
            <person name="Zheng W."/>
            <person name="Yu S."/>
            <person name="Huang Y."/>
        </authorList>
    </citation>
    <scope>NUCLEOTIDE SEQUENCE</scope>
    <source>
        <strain evidence="3">DP4N28-3</strain>
    </source>
</reference>
<accession>A0ABS6WPI8</accession>
<evidence type="ECO:0000256" key="1">
    <source>
        <dbReference type="SAM" id="MobiDB-lite"/>
    </source>
</evidence>
<feature type="chain" id="PRO_5045407050" evidence="2">
    <location>
        <begin position="26"/>
        <end position="411"/>
    </location>
</feature>
<proteinExistence type="predicted"/>
<dbReference type="InterPro" id="IPR050767">
    <property type="entry name" value="Sel1_AlgK"/>
</dbReference>
<evidence type="ECO:0000313" key="4">
    <source>
        <dbReference type="Proteomes" id="UP001430804"/>
    </source>
</evidence>
<comment type="caution">
    <text evidence="3">The sequence shown here is derived from an EMBL/GenBank/DDBJ whole genome shotgun (WGS) entry which is preliminary data.</text>
</comment>
<evidence type="ECO:0000313" key="3">
    <source>
        <dbReference type="EMBL" id="MBW3097868.1"/>
    </source>
</evidence>
<protein>
    <submittedName>
        <fullName evidence="3">Sel1 repeat family protein</fullName>
    </submittedName>
</protein>
<feature type="signal peptide" evidence="2">
    <location>
        <begin position="1"/>
        <end position="25"/>
    </location>
</feature>
<dbReference type="EMBL" id="JAHWQX010000003">
    <property type="protein sequence ID" value="MBW3097868.1"/>
    <property type="molecule type" value="Genomic_DNA"/>
</dbReference>
<gene>
    <name evidence="3" type="ORF">KY465_11315</name>
</gene>
<evidence type="ECO:0000256" key="2">
    <source>
        <dbReference type="SAM" id="SignalP"/>
    </source>
</evidence>
<dbReference type="SMART" id="SM00671">
    <property type="entry name" value="SEL1"/>
    <property type="match status" value="6"/>
</dbReference>
<dbReference type="InterPro" id="IPR006597">
    <property type="entry name" value="Sel1-like"/>
</dbReference>
<keyword evidence="2" id="KW-0732">Signal</keyword>
<keyword evidence="4" id="KW-1185">Reference proteome</keyword>
<dbReference type="Pfam" id="PF08238">
    <property type="entry name" value="Sel1"/>
    <property type="match status" value="6"/>
</dbReference>
<name>A0ABS6WPI8_9HYPH</name>
<dbReference type="PANTHER" id="PTHR11102:SF160">
    <property type="entry name" value="ERAD-ASSOCIATED E3 UBIQUITIN-PROTEIN LIGASE COMPONENT HRD3"/>
    <property type="match status" value="1"/>
</dbReference>
<dbReference type="RefSeq" id="WP_219201827.1">
    <property type="nucleotide sequence ID" value="NZ_JAHWQX010000003.1"/>
</dbReference>
<organism evidence="3 4">
    <name type="scientific">Pseudohoeflea coraliihabitans</name>
    <dbReference type="NCBI Taxonomy" id="2860393"/>
    <lineage>
        <taxon>Bacteria</taxon>
        <taxon>Pseudomonadati</taxon>
        <taxon>Pseudomonadota</taxon>
        <taxon>Alphaproteobacteria</taxon>
        <taxon>Hyphomicrobiales</taxon>
        <taxon>Rhizobiaceae</taxon>
        <taxon>Pseudohoeflea</taxon>
    </lineage>
</organism>
<dbReference type="PANTHER" id="PTHR11102">
    <property type="entry name" value="SEL-1-LIKE PROTEIN"/>
    <property type="match status" value="1"/>
</dbReference>
<feature type="region of interest" description="Disordered" evidence="1">
    <location>
        <begin position="33"/>
        <end position="91"/>
    </location>
</feature>
<dbReference type="Proteomes" id="UP001430804">
    <property type="component" value="Unassembled WGS sequence"/>
</dbReference>